<dbReference type="PANTHER" id="PTHR13952:SF6">
    <property type="entry name" value="U11_U12 SMALL NUCLEAR RIBONUCLEOPROTEIN 35 KDA PROTEIN"/>
    <property type="match status" value="1"/>
</dbReference>
<keyword evidence="7" id="KW-1185">Reference proteome</keyword>
<dbReference type="PROSITE" id="PS50102">
    <property type="entry name" value="RRM"/>
    <property type="match status" value="1"/>
</dbReference>
<organism evidence="6 7">
    <name type="scientific">Daphnia sinensis</name>
    <dbReference type="NCBI Taxonomy" id="1820382"/>
    <lineage>
        <taxon>Eukaryota</taxon>
        <taxon>Metazoa</taxon>
        <taxon>Ecdysozoa</taxon>
        <taxon>Arthropoda</taxon>
        <taxon>Crustacea</taxon>
        <taxon>Branchiopoda</taxon>
        <taxon>Diplostraca</taxon>
        <taxon>Cladocera</taxon>
        <taxon>Anomopoda</taxon>
        <taxon>Daphniidae</taxon>
        <taxon>Daphnia</taxon>
        <taxon>Daphnia similis group</taxon>
    </lineage>
</organism>
<dbReference type="PANTHER" id="PTHR13952">
    <property type="entry name" value="U1 SMALL NUCLEAR RIBONUCLEOPROTEIN 70 KD"/>
    <property type="match status" value="1"/>
</dbReference>
<dbReference type="InterPro" id="IPR035979">
    <property type="entry name" value="RBD_domain_sf"/>
</dbReference>
<keyword evidence="2 4" id="KW-0694">RNA-binding</keyword>
<evidence type="ECO:0000256" key="2">
    <source>
        <dbReference type="ARBA" id="ARBA00022884"/>
    </source>
</evidence>
<dbReference type="Pfam" id="PF00076">
    <property type="entry name" value="RRM_1"/>
    <property type="match status" value="1"/>
</dbReference>
<evidence type="ECO:0000256" key="3">
    <source>
        <dbReference type="ARBA" id="ARBA00023242"/>
    </source>
</evidence>
<keyword evidence="3" id="KW-0539">Nucleus</keyword>
<sequence>MLKFDQSWSAYAKVYDPIQVGSIDGTHTDPHDNGIVRACNASYHPNRLLKNDPERTLFIGRLDRDVMEKDLENLFSKYGTLENVTVVRDIVTGFSKRYAFVEFRSRRDCHLARSKEQKTILKGKEILVEFECQNTLPGWIPRRLGKVEALVVKKNLGSYVLVVLTDHGKGPFKLCHILVECPSPTQSSVMLNPIEIHCVCPPEFQLMPKVEGKSILRYILKEPRSLVRRQEA</sequence>
<dbReference type="AlphaFoldDB" id="A0AAD5PUC3"/>
<protein>
    <recommendedName>
        <fullName evidence="5">RRM domain-containing protein</fullName>
    </recommendedName>
</protein>
<dbReference type="SMART" id="SM00360">
    <property type="entry name" value="RRM"/>
    <property type="match status" value="1"/>
</dbReference>
<evidence type="ECO:0000259" key="5">
    <source>
        <dbReference type="PROSITE" id="PS50102"/>
    </source>
</evidence>
<comment type="subcellular location">
    <subcellularLocation>
        <location evidence="1">Nucleus</location>
    </subcellularLocation>
</comment>
<reference evidence="6 7" key="1">
    <citation type="submission" date="2022-05" db="EMBL/GenBank/DDBJ databases">
        <title>A multi-omics perspective on studying reproductive biology in Daphnia sinensis.</title>
        <authorList>
            <person name="Jia J."/>
        </authorList>
    </citation>
    <scope>NUCLEOTIDE SEQUENCE [LARGE SCALE GENOMIC DNA]</scope>
    <source>
        <strain evidence="6 7">WSL</strain>
    </source>
</reference>
<accession>A0AAD5PUC3</accession>
<dbReference type="Proteomes" id="UP000820818">
    <property type="component" value="Linkage Group LG5"/>
</dbReference>
<feature type="domain" description="RRM" evidence="5">
    <location>
        <begin position="55"/>
        <end position="133"/>
    </location>
</feature>
<comment type="caution">
    <text evidence="6">The sequence shown here is derived from an EMBL/GenBank/DDBJ whole genome shotgun (WGS) entry which is preliminary data.</text>
</comment>
<dbReference type="SUPFAM" id="SSF54928">
    <property type="entry name" value="RNA-binding domain, RBD"/>
    <property type="match status" value="1"/>
</dbReference>
<dbReference type="InterPro" id="IPR012677">
    <property type="entry name" value="Nucleotide-bd_a/b_plait_sf"/>
</dbReference>
<dbReference type="Gene3D" id="3.30.70.330">
    <property type="match status" value="1"/>
</dbReference>
<dbReference type="GO" id="GO:0000398">
    <property type="term" value="P:mRNA splicing, via spliceosome"/>
    <property type="evidence" value="ECO:0007669"/>
    <property type="project" value="TreeGrafter"/>
</dbReference>
<evidence type="ECO:0000256" key="4">
    <source>
        <dbReference type="PROSITE-ProRule" id="PRU00176"/>
    </source>
</evidence>
<dbReference type="GO" id="GO:0003729">
    <property type="term" value="F:mRNA binding"/>
    <property type="evidence" value="ECO:0007669"/>
    <property type="project" value="TreeGrafter"/>
</dbReference>
<dbReference type="InterPro" id="IPR000504">
    <property type="entry name" value="RRM_dom"/>
</dbReference>
<name>A0AAD5PUC3_9CRUS</name>
<gene>
    <name evidence="6" type="ORF">GHT06_015021</name>
</gene>
<evidence type="ECO:0000256" key="1">
    <source>
        <dbReference type="ARBA" id="ARBA00004123"/>
    </source>
</evidence>
<proteinExistence type="predicted"/>
<evidence type="ECO:0000313" key="7">
    <source>
        <dbReference type="Proteomes" id="UP000820818"/>
    </source>
</evidence>
<evidence type="ECO:0000313" key="6">
    <source>
        <dbReference type="EMBL" id="KAI9558268.1"/>
    </source>
</evidence>
<dbReference type="GO" id="GO:0071011">
    <property type="term" value="C:precatalytic spliceosome"/>
    <property type="evidence" value="ECO:0007669"/>
    <property type="project" value="TreeGrafter"/>
</dbReference>
<dbReference type="EMBL" id="WJBH02000005">
    <property type="protein sequence ID" value="KAI9558268.1"/>
    <property type="molecule type" value="Genomic_DNA"/>
</dbReference>
<dbReference type="InterPro" id="IPR051183">
    <property type="entry name" value="U1_U11-U12_snRNP_70-35kDa"/>
</dbReference>
<dbReference type="GO" id="GO:0017069">
    <property type="term" value="F:snRNA binding"/>
    <property type="evidence" value="ECO:0007669"/>
    <property type="project" value="TreeGrafter"/>
</dbReference>